<dbReference type="AlphaFoldDB" id="A0A7G2CQZ4"/>
<sequence>MWDNSMHLSLSQEKDDTQFNRLLYSGAGNNFYLRKENIPFVLFVVDCLRKFPVLIHKSVFNVMKTVWCFRHSLKDVLNNFHFLFIQFKTYESAFLTDGKAEERHGTGGVSRRVRNSVIDVLTDGKDVLNILFDTAFKIVNTNSANGGEANKDGMLEESTLFLLLYQSLINGESEPANNFSYLLKIKALHTVLLSIYQRECNVQHGDHSQASCAVCSTLSEEERIRHTLRHLLPFLTVNHFAKMEPAPYGPPSGIIKVPLYLFPSRIVFPIHVFVKRFVLDFFSFADGTPGKENFYAFSTSEVLKVLYILYHNESNPLTKSKQNKSELSFEFIKSICQVSEKALLFIVKELEMNHLVTVDHAAKSIKLIKG</sequence>
<gene>
    <name evidence="1" type="ORF">ADEAN_000813400</name>
</gene>
<protein>
    <submittedName>
        <fullName evidence="1">Uncharacterized protein</fullName>
    </submittedName>
</protein>
<keyword evidence="2" id="KW-1185">Reference proteome</keyword>
<organism evidence="1 2">
    <name type="scientific">Angomonas deanei</name>
    <dbReference type="NCBI Taxonomy" id="59799"/>
    <lineage>
        <taxon>Eukaryota</taxon>
        <taxon>Discoba</taxon>
        <taxon>Euglenozoa</taxon>
        <taxon>Kinetoplastea</taxon>
        <taxon>Metakinetoplastina</taxon>
        <taxon>Trypanosomatida</taxon>
        <taxon>Trypanosomatidae</taxon>
        <taxon>Strigomonadinae</taxon>
        <taxon>Angomonas</taxon>
    </lineage>
</organism>
<accession>A0A7G2CQZ4</accession>
<dbReference type="Proteomes" id="UP000515908">
    <property type="component" value="Chromosome 18"/>
</dbReference>
<evidence type="ECO:0000313" key="2">
    <source>
        <dbReference type="Proteomes" id="UP000515908"/>
    </source>
</evidence>
<dbReference type="VEuPathDB" id="TriTrypDB:ADEAN_000813400"/>
<evidence type="ECO:0000313" key="1">
    <source>
        <dbReference type="EMBL" id="CAD2220612.1"/>
    </source>
</evidence>
<reference evidence="1 2" key="1">
    <citation type="submission" date="2020-08" db="EMBL/GenBank/DDBJ databases">
        <authorList>
            <person name="Newling K."/>
            <person name="Davey J."/>
            <person name="Forrester S."/>
        </authorList>
    </citation>
    <scope>NUCLEOTIDE SEQUENCE [LARGE SCALE GENOMIC DNA]</scope>
    <source>
        <strain evidence="2">Crithidia deanei Carvalho (ATCC PRA-265)</strain>
    </source>
</reference>
<name>A0A7G2CQZ4_9TRYP</name>
<dbReference type="EMBL" id="LR877162">
    <property type="protein sequence ID" value="CAD2220612.1"/>
    <property type="molecule type" value="Genomic_DNA"/>
</dbReference>
<proteinExistence type="predicted"/>